<name>A0A3N0V2F1_9GAMM</name>
<protein>
    <submittedName>
        <fullName evidence="2">Alpha/beta fold hydrolase</fullName>
    </submittedName>
</protein>
<dbReference type="AlphaFoldDB" id="A0A3N0V2F1"/>
<evidence type="ECO:0000313" key="2">
    <source>
        <dbReference type="EMBL" id="ROH86711.1"/>
    </source>
</evidence>
<feature type="domain" description="AB hydrolase-1" evidence="1">
    <location>
        <begin position="40"/>
        <end position="302"/>
    </location>
</feature>
<dbReference type="InParanoid" id="A0A3N0V2F1"/>
<reference evidence="2 3" key="1">
    <citation type="submission" date="2018-10" db="EMBL/GenBank/DDBJ databases">
        <authorList>
            <person name="Chen W.-M."/>
        </authorList>
    </citation>
    <scope>NUCLEOTIDE SEQUENCE [LARGE SCALE GENOMIC DNA]</scope>
    <source>
        <strain evidence="2 3">THS-13</strain>
    </source>
</reference>
<dbReference type="InterPro" id="IPR029058">
    <property type="entry name" value="AB_hydrolase_fold"/>
</dbReference>
<accession>A0A3N0V2F1</accession>
<dbReference type="EMBL" id="RJVO01000008">
    <property type="protein sequence ID" value="ROH86711.1"/>
    <property type="molecule type" value="Genomic_DNA"/>
</dbReference>
<keyword evidence="3" id="KW-1185">Reference proteome</keyword>
<evidence type="ECO:0000259" key="1">
    <source>
        <dbReference type="Pfam" id="PF12697"/>
    </source>
</evidence>
<comment type="caution">
    <text evidence="2">The sequence shown here is derived from an EMBL/GenBank/DDBJ whole genome shotgun (WGS) entry which is preliminary data.</text>
</comment>
<dbReference type="SUPFAM" id="SSF53474">
    <property type="entry name" value="alpha/beta-Hydrolases"/>
    <property type="match status" value="1"/>
</dbReference>
<organism evidence="2 3">
    <name type="scientific">Stagnimonas aquatica</name>
    <dbReference type="NCBI Taxonomy" id="2689987"/>
    <lineage>
        <taxon>Bacteria</taxon>
        <taxon>Pseudomonadati</taxon>
        <taxon>Pseudomonadota</taxon>
        <taxon>Gammaproteobacteria</taxon>
        <taxon>Nevskiales</taxon>
        <taxon>Nevskiaceae</taxon>
        <taxon>Stagnimonas</taxon>
    </lineage>
</organism>
<dbReference type="RefSeq" id="WP_123212700.1">
    <property type="nucleotide sequence ID" value="NZ_RJVO01000008.1"/>
</dbReference>
<sequence>MTGSLMRRLTTTVELPGEAPLSIAAEVFAPDQLTQPPVALVCLPGGGMSRRYYDLRSSDGDESFSFARQMAGRGYLVVTLDHAGIGDSDKPADSYALTPERVMQANAEATALVLEQLRSGALLPQFGPLPALRSVGVGHSMGAMFTVLQQAAHAQHAGIVVLGFSTRGLPEYVSPRVKELAAESVAAVRAEVVPLARKMFVSDYPEIKGSPTSNSIFAGASADPRGVEAIKAARAPLLPVPAFFSMIPGNIAPEAAQVSVPVFLGIGERDMVGAPQQVPAAFAGSQDLTLYIQPQAGHSHFLFASRRALYRRLDAWVRTVLAHLDEV</sequence>
<evidence type="ECO:0000313" key="3">
    <source>
        <dbReference type="Proteomes" id="UP000282106"/>
    </source>
</evidence>
<gene>
    <name evidence="2" type="ORF">ED208_14830</name>
</gene>
<proteinExistence type="predicted"/>
<dbReference type="Gene3D" id="3.40.50.1820">
    <property type="entry name" value="alpha/beta hydrolase"/>
    <property type="match status" value="1"/>
</dbReference>
<dbReference type="Pfam" id="PF12697">
    <property type="entry name" value="Abhydrolase_6"/>
    <property type="match status" value="1"/>
</dbReference>
<dbReference type="GO" id="GO:0016787">
    <property type="term" value="F:hydrolase activity"/>
    <property type="evidence" value="ECO:0007669"/>
    <property type="project" value="UniProtKB-KW"/>
</dbReference>
<dbReference type="Proteomes" id="UP000282106">
    <property type="component" value="Unassembled WGS sequence"/>
</dbReference>
<keyword evidence="2" id="KW-0378">Hydrolase</keyword>
<dbReference type="InterPro" id="IPR000073">
    <property type="entry name" value="AB_hydrolase_1"/>
</dbReference>